<dbReference type="NCBIfam" id="TIGR02794">
    <property type="entry name" value="tolA_full"/>
    <property type="match status" value="1"/>
</dbReference>
<dbReference type="InterPro" id="IPR014161">
    <property type="entry name" value="Tol-Pal_TolA"/>
</dbReference>
<organism evidence="3 4">
    <name type="scientific">Rehaibacterium terrae</name>
    <dbReference type="NCBI Taxonomy" id="1341696"/>
    <lineage>
        <taxon>Bacteria</taxon>
        <taxon>Pseudomonadati</taxon>
        <taxon>Pseudomonadota</taxon>
        <taxon>Gammaproteobacteria</taxon>
        <taxon>Lysobacterales</taxon>
        <taxon>Lysobacteraceae</taxon>
        <taxon>Rehaibacterium</taxon>
    </lineage>
</organism>
<dbReference type="Gene3D" id="3.30.1150.10">
    <property type="match status" value="1"/>
</dbReference>
<keyword evidence="2" id="KW-1133">Transmembrane helix</keyword>
<feature type="region of interest" description="Disordered" evidence="1">
    <location>
        <begin position="55"/>
        <end position="166"/>
    </location>
</feature>
<dbReference type="Proteomes" id="UP000519004">
    <property type="component" value="Unassembled WGS sequence"/>
</dbReference>
<keyword evidence="4" id="KW-1185">Reference proteome</keyword>
<keyword evidence="2" id="KW-0472">Membrane</keyword>
<keyword evidence="2" id="KW-0812">Transmembrane</keyword>
<evidence type="ECO:0000313" key="3">
    <source>
        <dbReference type="EMBL" id="MBB5015135.1"/>
    </source>
</evidence>
<feature type="compositionally biased region" description="Pro residues" evidence="1">
    <location>
        <begin position="100"/>
        <end position="111"/>
    </location>
</feature>
<dbReference type="GO" id="GO:0019534">
    <property type="term" value="F:toxin transmembrane transporter activity"/>
    <property type="evidence" value="ECO:0007669"/>
    <property type="project" value="InterPro"/>
</dbReference>
<dbReference type="GO" id="GO:0043213">
    <property type="term" value="P:bacteriocin transport"/>
    <property type="evidence" value="ECO:0007669"/>
    <property type="project" value="InterPro"/>
</dbReference>
<proteinExistence type="predicted"/>
<gene>
    <name evidence="3" type="ORF">HNQ58_001016</name>
</gene>
<feature type="region of interest" description="Disordered" evidence="1">
    <location>
        <begin position="179"/>
        <end position="230"/>
    </location>
</feature>
<feature type="transmembrane region" description="Helical" evidence="2">
    <location>
        <begin position="12"/>
        <end position="31"/>
    </location>
</feature>
<dbReference type="SUPFAM" id="SSF74653">
    <property type="entry name" value="TolA/TonB C-terminal domain"/>
    <property type="match status" value="1"/>
</dbReference>
<protein>
    <submittedName>
        <fullName evidence="3">Colicin import membrane protein</fullName>
    </submittedName>
</protein>
<accession>A0A7W8DDG8</accession>
<dbReference type="AlphaFoldDB" id="A0A7W8DDG8"/>
<evidence type="ECO:0000256" key="2">
    <source>
        <dbReference type="SAM" id="Phobius"/>
    </source>
</evidence>
<feature type="compositionally biased region" description="Basic and acidic residues" evidence="1">
    <location>
        <begin position="179"/>
        <end position="213"/>
    </location>
</feature>
<evidence type="ECO:0000256" key="1">
    <source>
        <dbReference type="SAM" id="MobiDB-lite"/>
    </source>
</evidence>
<evidence type="ECO:0000313" key="4">
    <source>
        <dbReference type="Proteomes" id="UP000519004"/>
    </source>
</evidence>
<dbReference type="EMBL" id="JACHHX010000005">
    <property type="protein sequence ID" value="MBB5015135.1"/>
    <property type="molecule type" value="Genomic_DNA"/>
</dbReference>
<dbReference type="GO" id="GO:0016020">
    <property type="term" value="C:membrane"/>
    <property type="evidence" value="ECO:0007669"/>
    <property type="project" value="InterPro"/>
</dbReference>
<sequence>MESTGDKIRALLYSLGFHLLCILVMAGGLWWTRSTAPISVAGEPIEAVLVTDPDALGLRPQPRPPAARPEPPRPAPAQPEPAAPPPQPRPEPRPQQAETPPQPAPQTPPPRPDTRDQERAARLAQQQAEERQRREQEERRRQEQIDLTERQRQQEEAERRERLRRQAEEREKQLAEIRRQREAAERQSRMEQQRLEQLRDRQLATARSEDRTAPADSGAPRAGTGGTDDSLLGRYQLAIQQAVERNWIRPETIRPGVPCVIRIVQIPGGEVISANVDPSCPYDELGRRSVEAAVLRAQPLPYAGFESVFRRELRFTFRAPEG</sequence>
<comment type="caution">
    <text evidence="3">The sequence shown here is derived from an EMBL/GenBank/DDBJ whole genome shotgun (WGS) entry which is preliminary data.</text>
</comment>
<name>A0A7W8DDG8_9GAMM</name>
<feature type="compositionally biased region" description="Pro residues" evidence="1">
    <location>
        <begin position="61"/>
        <end position="89"/>
    </location>
</feature>
<feature type="compositionally biased region" description="Basic and acidic residues" evidence="1">
    <location>
        <begin position="128"/>
        <end position="166"/>
    </location>
</feature>
<reference evidence="3 4" key="1">
    <citation type="submission" date="2020-08" db="EMBL/GenBank/DDBJ databases">
        <title>Genomic Encyclopedia of Type Strains, Phase IV (KMG-IV): sequencing the most valuable type-strain genomes for metagenomic binning, comparative biology and taxonomic classification.</title>
        <authorList>
            <person name="Goeker M."/>
        </authorList>
    </citation>
    <scope>NUCLEOTIDE SEQUENCE [LARGE SCALE GENOMIC DNA]</scope>
    <source>
        <strain evidence="3 4">DSM 25897</strain>
    </source>
</reference>
<feature type="compositionally biased region" description="Basic and acidic residues" evidence="1">
    <location>
        <begin position="112"/>
        <end position="121"/>
    </location>
</feature>
<dbReference type="RefSeq" id="WP_183947704.1">
    <property type="nucleotide sequence ID" value="NZ_JACHHX010000005.1"/>
</dbReference>